<evidence type="ECO:0000256" key="2">
    <source>
        <dbReference type="ARBA" id="ARBA00024195"/>
    </source>
</evidence>
<organism evidence="4 5">
    <name type="scientific">Trichogramma kaykai</name>
    <dbReference type="NCBI Taxonomy" id="54128"/>
    <lineage>
        <taxon>Eukaryota</taxon>
        <taxon>Metazoa</taxon>
        <taxon>Ecdysozoa</taxon>
        <taxon>Arthropoda</taxon>
        <taxon>Hexapoda</taxon>
        <taxon>Insecta</taxon>
        <taxon>Pterygota</taxon>
        <taxon>Neoptera</taxon>
        <taxon>Endopterygota</taxon>
        <taxon>Hymenoptera</taxon>
        <taxon>Apocrita</taxon>
        <taxon>Proctotrupomorpha</taxon>
        <taxon>Chalcidoidea</taxon>
        <taxon>Trichogrammatidae</taxon>
        <taxon>Trichogramma</taxon>
    </lineage>
</organism>
<keyword evidence="1" id="KW-1015">Disulfide bond</keyword>
<proteinExistence type="inferred from homology"/>
<dbReference type="InterPro" id="IPR001254">
    <property type="entry name" value="Trypsin_dom"/>
</dbReference>
<reference evidence="4 5" key="1">
    <citation type="journal article" date="2024" name="bioRxiv">
        <title>A reference genome for Trichogramma kaykai: A tiny desert-dwelling parasitoid wasp with competing sex-ratio distorters.</title>
        <authorList>
            <person name="Culotta J."/>
            <person name="Lindsey A.R."/>
        </authorList>
    </citation>
    <scope>NUCLEOTIDE SEQUENCE [LARGE SCALE GENOMIC DNA]</scope>
    <source>
        <strain evidence="4 5">KSX58</strain>
    </source>
</reference>
<feature type="domain" description="Peptidase S1" evidence="3">
    <location>
        <begin position="18"/>
        <end position="254"/>
    </location>
</feature>
<dbReference type="InterPro" id="IPR043504">
    <property type="entry name" value="Peptidase_S1_PA_chymotrypsin"/>
</dbReference>
<dbReference type="AlphaFoldDB" id="A0ABD2WGF2"/>
<dbReference type="InterPro" id="IPR001314">
    <property type="entry name" value="Peptidase_S1A"/>
</dbReference>
<dbReference type="Gene3D" id="2.40.10.10">
    <property type="entry name" value="Trypsin-like serine proteases"/>
    <property type="match status" value="1"/>
</dbReference>
<protein>
    <recommendedName>
        <fullName evidence="3">Peptidase S1 domain-containing protein</fullName>
    </recommendedName>
</protein>
<keyword evidence="5" id="KW-1185">Reference proteome</keyword>
<dbReference type="SUPFAM" id="SSF50494">
    <property type="entry name" value="Trypsin-like serine proteases"/>
    <property type="match status" value="1"/>
</dbReference>
<dbReference type="InterPro" id="IPR009003">
    <property type="entry name" value="Peptidase_S1_PA"/>
</dbReference>
<dbReference type="PANTHER" id="PTHR24256">
    <property type="entry name" value="TRYPTASE-RELATED"/>
    <property type="match status" value="1"/>
</dbReference>
<dbReference type="SMART" id="SM00020">
    <property type="entry name" value="Tryp_SPc"/>
    <property type="match status" value="1"/>
</dbReference>
<sequence>MHIFLNSVLYNHANTSPLTGHRLKVIENNDLPYVVLVAHRRHGKICTGTLITKYHIVTAAHCIRYENPTDLVAIVRIPPYVESHKYPVSSSITYDQWAKFNNLDPRFPSNDIAVLSLEKPVEDIQIGSISFDQPIAKAQVTTVGWRSCKKNCLFPQKFVTVNQFVEDPKLCRKRLAKQNPNIIGKINAICTKIDGSTSAALKCGDSGGPLLDKQYMIVGIASSRCFSKNKNDFETFNVYTAIGVYKQFLFESIKN</sequence>
<gene>
    <name evidence="4" type="ORF">TKK_013686</name>
</gene>
<dbReference type="Pfam" id="PF00089">
    <property type="entry name" value="Trypsin"/>
    <property type="match status" value="1"/>
</dbReference>
<comment type="caution">
    <text evidence="4">The sequence shown here is derived from an EMBL/GenBank/DDBJ whole genome shotgun (WGS) entry which is preliminary data.</text>
</comment>
<dbReference type="Proteomes" id="UP001627154">
    <property type="component" value="Unassembled WGS sequence"/>
</dbReference>
<name>A0ABD2WGF2_9HYME</name>
<dbReference type="PROSITE" id="PS00134">
    <property type="entry name" value="TRYPSIN_HIS"/>
    <property type="match status" value="1"/>
</dbReference>
<dbReference type="PRINTS" id="PR00722">
    <property type="entry name" value="CHYMOTRYPSIN"/>
</dbReference>
<evidence type="ECO:0000313" key="5">
    <source>
        <dbReference type="Proteomes" id="UP001627154"/>
    </source>
</evidence>
<dbReference type="EMBL" id="JBJJXI010000108">
    <property type="protein sequence ID" value="KAL3391785.1"/>
    <property type="molecule type" value="Genomic_DNA"/>
</dbReference>
<accession>A0ABD2WGF2</accession>
<evidence type="ECO:0000259" key="3">
    <source>
        <dbReference type="PROSITE" id="PS50240"/>
    </source>
</evidence>
<dbReference type="InterPro" id="IPR018114">
    <property type="entry name" value="TRYPSIN_HIS"/>
</dbReference>
<dbReference type="InterPro" id="IPR051487">
    <property type="entry name" value="Ser/Thr_Proteases_Immune/Dev"/>
</dbReference>
<dbReference type="PROSITE" id="PS50240">
    <property type="entry name" value="TRYPSIN_DOM"/>
    <property type="match status" value="1"/>
</dbReference>
<evidence type="ECO:0000256" key="1">
    <source>
        <dbReference type="ARBA" id="ARBA00023157"/>
    </source>
</evidence>
<comment type="similarity">
    <text evidence="2">Belongs to the peptidase S1 family. CLIP subfamily.</text>
</comment>
<evidence type="ECO:0000313" key="4">
    <source>
        <dbReference type="EMBL" id="KAL3391785.1"/>
    </source>
</evidence>